<feature type="compositionally biased region" description="Low complexity" evidence="1">
    <location>
        <begin position="1"/>
        <end position="12"/>
    </location>
</feature>
<keyword evidence="3" id="KW-1185">Reference proteome</keyword>
<gene>
    <name evidence="2" type="ORF">BH719_06120</name>
</gene>
<evidence type="ECO:0000313" key="3">
    <source>
        <dbReference type="Proteomes" id="UP000095214"/>
    </source>
</evidence>
<evidence type="ECO:0000313" key="2">
    <source>
        <dbReference type="EMBL" id="AOS47475.1"/>
    </source>
</evidence>
<name>A0A1D8B2X2_9ACTO</name>
<sequence>MTIQGRSSPSAGSAGGEGTESADRLLARLVRATAARPAPMALAPRTAATNHLGMLMRPE</sequence>
<dbReference type="EMBL" id="CP017298">
    <property type="protein sequence ID" value="AOS47475.1"/>
    <property type="molecule type" value="Genomic_DNA"/>
</dbReference>
<reference evidence="2 3" key="1">
    <citation type="submission" date="2016-09" db="EMBL/GenBank/DDBJ databases">
        <title>Complete genome sequence of Actinomyces hongkongensis HKU8.</title>
        <authorList>
            <person name="Gao Y.-X."/>
            <person name="Zhou Y.-Y."/>
            <person name="Xie Y."/>
            <person name="Wang M."/>
            <person name="Wang S.-J."/>
            <person name="Shen S.-G."/>
        </authorList>
    </citation>
    <scope>NUCLEOTIDE SEQUENCE [LARGE SCALE GENOMIC DNA]</scope>
    <source>
        <strain evidence="2 3">HKU8</strain>
    </source>
</reference>
<proteinExistence type="predicted"/>
<dbReference type="STRING" id="178339.BH719_06120"/>
<accession>A0A1D8B2X2</accession>
<dbReference type="AlphaFoldDB" id="A0A1D8B2X2"/>
<organism evidence="2 3">
    <name type="scientific">Pauljensenia hongkongensis</name>
    <dbReference type="NCBI Taxonomy" id="178339"/>
    <lineage>
        <taxon>Bacteria</taxon>
        <taxon>Bacillati</taxon>
        <taxon>Actinomycetota</taxon>
        <taxon>Actinomycetes</taxon>
        <taxon>Actinomycetales</taxon>
        <taxon>Actinomycetaceae</taxon>
        <taxon>Pauljensenia</taxon>
    </lineage>
</organism>
<dbReference type="Proteomes" id="UP000095214">
    <property type="component" value="Chromosome"/>
</dbReference>
<evidence type="ECO:0000256" key="1">
    <source>
        <dbReference type="SAM" id="MobiDB-lite"/>
    </source>
</evidence>
<protein>
    <submittedName>
        <fullName evidence="2">Uncharacterized protein</fullName>
    </submittedName>
</protein>
<dbReference type="KEGG" id="phon:BH719_06120"/>
<feature type="region of interest" description="Disordered" evidence="1">
    <location>
        <begin position="1"/>
        <end position="24"/>
    </location>
</feature>